<sequence length="216" mass="24152">MTERNTKSTYSPEPRDIYLTIPNLLSLFRIISIPFIAWLMSNHEMVNALIVLAVSSLSDGLDGILARKLNQVSKIGQILDPLADRLLILCSIIALGVAGIIPWWMLIVIGVRDLFMAIQVLWLAQYGYGPLPVHFVGKAGTALLMMAIVALTIADLGTGSLFRLLHLAALATGIWGVAMYWLAGYIYFRQGVTVLRQELPQRHEQRERERREKARA</sequence>
<dbReference type="eggNOG" id="COG0558">
    <property type="taxonomic scope" value="Bacteria"/>
</dbReference>
<protein>
    <submittedName>
        <fullName evidence="13">Phosphatidylglycerophosphate synthase</fullName>
        <ecNumber evidence="13">2.7.8.5</ecNumber>
    </submittedName>
</protein>
<gene>
    <name evidence="13" type="ORF">BSTEL_0187</name>
</gene>
<evidence type="ECO:0000256" key="5">
    <source>
        <dbReference type="ARBA" id="ARBA00022692"/>
    </source>
</evidence>
<keyword evidence="9" id="KW-0594">Phospholipid biosynthesis</keyword>
<dbReference type="UniPathway" id="UPA00085"/>
<keyword evidence="10" id="KW-1208">Phospholipid metabolism</keyword>
<dbReference type="GO" id="GO:0046474">
    <property type="term" value="P:glycerophospholipid biosynthetic process"/>
    <property type="evidence" value="ECO:0007669"/>
    <property type="project" value="TreeGrafter"/>
</dbReference>
<name>A0A087DPL6_9BIFI</name>
<feature type="transmembrane region" description="Helical" evidence="12">
    <location>
        <begin position="21"/>
        <end position="40"/>
    </location>
</feature>
<keyword evidence="3" id="KW-0444">Lipid biosynthesis</keyword>
<dbReference type="InterPro" id="IPR004570">
    <property type="entry name" value="Phosphatidylglycerol_P_synth"/>
</dbReference>
<evidence type="ECO:0000256" key="7">
    <source>
        <dbReference type="ARBA" id="ARBA00023098"/>
    </source>
</evidence>
<feature type="transmembrane region" description="Helical" evidence="12">
    <location>
        <begin position="131"/>
        <end position="153"/>
    </location>
</feature>
<feature type="transmembrane region" description="Helical" evidence="12">
    <location>
        <begin position="86"/>
        <end position="111"/>
    </location>
</feature>
<dbReference type="Pfam" id="PF01066">
    <property type="entry name" value="CDP-OH_P_transf"/>
    <property type="match status" value="1"/>
</dbReference>
<dbReference type="PANTHER" id="PTHR14269">
    <property type="entry name" value="CDP-DIACYLGLYCEROL--GLYCEROL-3-PHOSPHATE 3-PHOSPHATIDYLTRANSFERASE-RELATED"/>
    <property type="match status" value="1"/>
</dbReference>
<evidence type="ECO:0000256" key="3">
    <source>
        <dbReference type="ARBA" id="ARBA00022516"/>
    </source>
</evidence>
<proteinExistence type="inferred from homology"/>
<evidence type="ECO:0000256" key="9">
    <source>
        <dbReference type="ARBA" id="ARBA00023209"/>
    </source>
</evidence>
<feature type="transmembrane region" description="Helical" evidence="12">
    <location>
        <begin position="165"/>
        <end position="188"/>
    </location>
</feature>
<dbReference type="InterPro" id="IPR043130">
    <property type="entry name" value="CDP-OH_PTrfase_TM_dom"/>
</dbReference>
<evidence type="ECO:0000256" key="11">
    <source>
        <dbReference type="RuleBase" id="RU003750"/>
    </source>
</evidence>
<dbReference type="Proteomes" id="UP000029004">
    <property type="component" value="Unassembled WGS sequence"/>
</dbReference>
<keyword evidence="5 12" id="KW-0812">Transmembrane</keyword>
<evidence type="ECO:0000313" key="14">
    <source>
        <dbReference type="Proteomes" id="UP000029004"/>
    </source>
</evidence>
<dbReference type="InterPro" id="IPR000462">
    <property type="entry name" value="CDP-OH_P_trans"/>
</dbReference>
<dbReference type="PIRSF" id="PIRSF000847">
    <property type="entry name" value="Phos_ph_gly_syn"/>
    <property type="match status" value="1"/>
</dbReference>
<dbReference type="EC" id="2.7.8.5" evidence="13"/>
<evidence type="ECO:0000256" key="12">
    <source>
        <dbReference type="SAM" id="Phobius"/>
    </source>
</evidence>
<dbReference type="PROSITE" id="PS00379">
    <property type="entry name" value="CDP_ALCOHOL_P_TRANSF"/>
    <property type="match status" value="1"/>
</dbReference>
<evidence type="ECO:0000313" key="13">
    <source>
        <dbReference type="EMBL" id="KFI97466.1"/>
    </source>
</evidence>
<evidence type="ECO:0000256" key="6">
    <source>
        <dbReference type="ARBA" id="ARBA00022989"/>
    </source>
</evidence>
<dbReference type="OrthoDB" id="9796672at2"/>
<dbReference type="GO" id="GO:0016020">
    <property type="term" value="C:membrane"/>
    <property type="evidence" value="ECO:0007669"/>
    <property type="project" value="UniProtKB-SubCell"/>
</dbReference>
<evidence type="ECO:0000256" key="2">
    <source>
        <dbReference type="ARBA" id="ARBA00010441"/>
    </source>
</evidence>
<keyword evidence="4 11" id="KW-0808">Transferase</keyword>
<comment type="caution">
    <text evidence="13">The sequence shown here is derived from an EMBL/GenBank/DDBJ whole genome shotgun (WGS) entry which is preliminary data.</text>
</comment>
<accession>A0A087DPL6</accession>
<dbReference type="EMBL" id="JGZP01000012">
    <property type="protein sequence ID" value="KFI97466.1"/>
    <property type="molecule type" value="Genomic_DNA"/>
</dbReference>
<evidence type="ECO:0000256" key="10">
    <source>
        <dbReference type="ARBA" id="ARBA00023264"/>
    </source>
</evidence>
<dbReference type="RefSeq" id="WP_034528238.1">
    <property type="nucleotide sequence ID" value="NZ_JGZP01000012.1"/>
</dbReference>
<evidence type="ECO:0000256" key="1">
    <source>
        <dbReference type="ARBA" id="ARBA00004141"/>
    </source>
</evidence>
<reference evidence="13 14" key="1">
    <citation type="submission" date="2014-03" db="EMBL/GenBank/DDBJ databases">
        <title>Genomics of Bifidobacteria.</title>
        <authorList>
            <person name="Ventura M."/>
            <person name="Milani C."/>
            <person name="Lugli G.A."/>
        </authorList>
    </citation>
    <scope>NUCLEOTIDE SEQUENCE [LARGE SCALE GENOMIC DNA]</scope>
    <source>
        <strain evidence="13 14">DSM 23968</strain>
    </source>
</reference>
<dbReference type="GO" id="GO:0008444">
    <property type="term" value="F:CDP-diacylglycerol-glycerol-3-phosphate 3-phosphatidyltransferase activity"/>
    <property type="evidence" value="ECO:0007669"/>
    <property type="project" value="UniProtKB-EC"/>
</dbReference>
<organism evidence="13 14">
    <name type="scientific">Bifidobacterium stellenboschense</name>
    <dbReference type="NCBI Taxonomy" id="762211"/>
    <lineage>
        <taxon>Bacteria</taxon>
        <taxon>Bacillati</taxon>
        <taxon>Actinomycetota</taxon>
        <taxon>Actinomycetes</taxon>
        <taxon>Bifidobacteriales</taxon>
        <taxon>Bifidobacteriaceae</taxon>
        <taxon>Bifidobacterium</taxon>
    </lineage>
</organism>
<keyword evidence="6 12" id="KW-1133">Transmembrane helix</keyword>
<evidence type="ECO:0000256" key="4">
    <source>
        <dbReference type="ARBA" id="ARBA00022679"/>
    </source>
</evidence>
<keyword evidence="8 12" id="KW-0472">Membrane</keyword>
<keyword evidence="7" id="KW-0443">Lipid metabolism</keyword>
<comment type="similarity">
    <text evidence="2 11">Belongs to the CDP-alcohol phosphatidyltransferase class-I family.</text>
</comment>
<dbReference type="Gene3D" id="1.20.120.1760">
    <property type="match status" value="1"/>
</dbReference>
<keyword evidence="14" id="KW-1185">Reference proteome</keyword>
<comment type="subcellular location">
    <subcellularLocation>
        <location evidence="1">Membrane</location>
        <topology evidence="1">Multi-pass membrane protein</topology>
    </subcellularLocation>
</comment>
<dbReference type="STRING" id="762211.BSTEL_0187"/>
<dbReference type="InterPro" id="IPR048254">
    <property type="entry name" value="CDP_ALCOHOL_P_TRANSF_CS"/>
</dbReference>
<dbReference type="InterPro" id="IPR050324">
    <property type="entry name" value="CDP-alcohol_PTase-I"/>
</dbReference>
<evidence type="ECO:0000256" key="8">
    <source>
        <dbReference type="ARBA" id="ARBA00023136"/>
    </source>
</evidence>
<dbReference type="AlphaFoldDB" id="A0A087DPL6"/>
<dbReference type="PANTHER" id="PTHR14269:SF62">
    <property type="entry name" value="CDP-DIACYLGLYCEROL--GLYCEROL-3-PHOSPHATE 3-PHOSPHATIDYLTRANSFERASE 1, CHLOROPLASTIC"/>
    <property type="match status" value="1"/>
</dbReference>